<accession>A0A4C1TE39</accession>
<evidence type="ECO:0000313" key="1">
    <source>
        <dbReference type="EMBL" id="GBP12732.1"/>
    </source>
</evidence>
<dbReference type="EMBL" id="BGZK01000053">
    <property type="protein sequence ID" value="GBP12732.1"/>
    <property type="molecule type" value="Genomic_DNA"/>
</dbReference>
<evidence type="ECO:0000313" key="2">
    <source>
        <dbReference type="Proteomes" id="UP000299102"/>
    </source>
</evidence>
<dbReference type="AlphaFoldDB" id="A0A4C1TE39"/>
<sequence length="133" mass="14623">MHVSYRVTCTLYVDVSGHIYSSSRRRKRSTPAHIKYTAPGYAVKIESTGFDLDQGRIDKWVFNLSQLKPLVACLGEHVKSSVSFVIIALPTAVIDGPQPSLGQFGGPKVLSLSISNEEFVEGYASALRRLKPL</sequence>
<reference evidence="1 2" key="1">
    <citation type="journal article" date="2019" name="Commun. Biol.">
        <title>The bagworm genome reveals a unique fibroin gene that provides high tensile strength.</title>
        <authorList>
            <person name="Kono N."/>
            <person name="Nakamura H."/>
            <person name="Ohtoshi R."/>
            <person name="Tomita M."/>
            <person name="Numata K."/>
            <person name="Arakawa K."/>
        </authorList>
    </citation>
    <scope>NUCLEOTIDE SEQUENCE [LARGE SCALE GENOMIC DNA]</scope>
</reference>
<dbReference type="Proteomes" id="UP000299102">
    <property type="component" value="Unassembled WGS sequence"/>
</dbReference>
<gene>
    <name evidence="1" type="ORF">EVAR_6070_1</name>
</gene>
<comment type="caution">
    <text evidence="1">The sequence shown here is derived from an EMBL/GenBank/DDBJ whole genome shotgun (WGS) entry which is preliminary data.</text>
</comment>
<keyword evidence="2" id="KW-1185">Reference proteome</keyword>
<name>A0A4C1TE39_EUMVA</name>
<protein>
    <submittedName>
        <fullName evidence="1">Uncharacterized protein</fullName>
    </submittedName>
</protein>
<organism evidence="1 2">
    <name type="scientific">Eumeta variegata</name>
    <name type="common">Bagworm moth</name>
    <name type="synonym">Eumeta japonica</name>
    <dbReference type="NCBI Taxonomy" id="151549"/>
    <lineage>
        <taxon>Eukaryota</taxon>
        <taxon>Metazoa</taxon>
        <taxon>Ecdysozoa</taxon>
        <taxon>Arthropoda</taxon>
        <taxon>Hexapoda</taxon>
        <taxon>Insecta</taxon>
        <taxon>Pterygota</taxon>
        <taxon>Neoptera</taxon>
        <taxon>Endopterygota</taxon>
        <taxon>Lepidoptera</taxon>
        <taxon>Glossata</taxon>
        <taxon>Ditrysia</taxon>
        <taxon>Tineoidea</taxon>
        <taxon>Psychidae</taxon>
        <taxon>Oiketicinae</taxon>
        <taxon>Eumeta</taxon>
    </lineage>
</organism>
<proteinExistence type="predicted"/>